<evidence type="ECO:0000256" key="6">
    <source>
        <dbReference type="ARBA" id="ARBA00022840"/>
    </source>
</evidence>
<dbReference type="InterPro" id="IPR002904">
    <property type="entry name" value="Lys-tRNA-ligase"/>
</dbReference>
<keyword evidence="8" id="KW-0030">Aminoacyl-tRNA synthetase</keyword>
<evidence type="ECO:0000256" key="1">
    <source>
        <dbReference type="ARBA" id="ARBA00004496"/>
    </source>
</evidence>
<evidence type="ECO:0000256" key="3">
    <source>
        <dbReference type="ARBA" id="ARBA00022490"/>
    </source>
</evidence>
<evidence type="ECO:0000256" key="8">
    <source>
        <dbReference type="ARBA" id="ARBA00023146"/>
    </source>
</evidence>
<dbReference type="GO" id="GO:0006430">
    <property type="term" value="P:lysyl-tRNA aminoacylation"/>
    <property type="evidence" value="ECO:0007669"/>
    <property type="project" value="InterPro"/>
</dbReference>
<evidence type="ECO:0008006" key="11">
    <source>
        <dbReference type="Google" id="ProtNLM"/>
    </source>
</evidence>
<dbReference type="Proteomes" id="UP000479114">
    <property type="component" value="Chromosome"/>
</dbReference>
<dbReference type="SUPFAM" id="SSF48163">
    <property type="entry name" value="An anticodon-binding domain of class I aminoacyl-tRNA synthetases"/>
    <property type="match status" value="1"/>
</dbReference>
<dbReference type="GO" id="GO:0005524">
    <property type="term" value="F:ATP binding"/>
    <property type="evidence" value="ECO:0007669"/>
    <property type="project" value="UniProtKB-KW"/>
</dbReference>
<evidence type="ECO:0000313" key="9">
    <source>
        <dbReference type="EMBL" id="QHW33960.1"/>
    </source>
</evidence>
<dbReference type="KEGG" id="prz:GZH47_26295"/>
<keyword evidence="6" id="KW-0067">ATP-binding</keyword>
<evidence type="ECO:0000256" key="7">
    <source>
        <dbReference type="ARBA" id="ARBA00022917"/>
    </source>
</evidence>
<dbReference type="InterPro" id="IPR020751">
    <property type="entry name" value="aa-tRNA-synth_I_codon-bd_sub2"/>
</dbReference>
<comment type="subcellular location">
    <subcellularLocation>
        <location evidence="1">Cytoplasm</location>
    </subcellularLocation>
</comment>
<reference evidence="9 10" key="1">
    <citation type="submission" date="2020-02" db="EMBL/GenBank/DDBJ databases">
        <title>Paenibacillus sp. nov., isolated from rhizosphere soil of tomato.</title>
        <authorList>
            <person name="Weon H.-Y."/>
            <person name="Lee S.A."/>
        </authorList>
    </citation>
    <scope>NUCLEOTIDE SEQUENCE [LARGE SCALE GENOMIC DNA]</scope>
    <source>
        <strain evidence="9 10">14171R-81</strain>
    </source>
</reference>
<gene>
    <name evidence="9" type="ORF">GZH47_26295</name>
</gene>
<dbReference type="GO" id="GO:0005737">
    <property type="term" value="C:cytoplasm"/>
    <property type="evidence" value="ECO:0007669"/>
    <property type="project" value="UniProtKB-SubCell"/>
</dbReference>
<accession>A0A6C0P5X7</accession>
<dbReference type="RefSeq" id="WP_162643957.1">
    <property type="nucleotide sequence ID" value="NZ_CP048286.1"/>
</dbReference>
<name>A0A6C0P5X7_9BACL</name>
<keyword evidence="4" id="KW-0436">Ligase</keyword>
<evidence type="ECO:0000256" key="5">
    <source>
        <dbReference type="ARBA" id="ARBA00022741"/>
    </source>
</evidence>
<sequence length="146" mass="17447">MLPLVNFDIQLLKAILSRNGENYEAEQLEETAKRAEHWITRWYPQKLIQVNERPDRALHATLNATERQWIEAFRGLLRNERNDDEQLMEDIYAICRVEDKKVMKQNQKRLFSLLYQLVLQSNEGPRMPYFIQGVGRERLLSLLDFN</sequence>
<dbReference type="GO" id="GO:0000049">
    <property type="term" value="F:tRNA binding"/>
    <property type="evidence" value="ECO:0007669"/>
    <property type="project" value="InterPro"/>
</dbReference>
<keyword evidence="3" id="KW-0963">Cytoplasm</keyword>
<comment type="similarity">
    <text evidence="2">Belongs to the class-I aminoacyl-tRNA synthetase family.</text>
</comment>
<dbReference type="InterPro" id="IPR008925">
    <property type="entry name" value="aa_tRNA-synth_I_cd-bd_sf"/>
</dbReference>
<keyword evidence="10" id="KW-1185">Reference proteome</keyword>
<evidence type="ECO:0000256" key="4">
    <source>
        <dbReference type="ARBA" id="ARBA00022598"/>
    </source>
</evidence>
<evidence type="ECO:0000256" key="2">
    <source>
        <dbReference type="ARBA" id="ARBA00005594"/>
    </source>
</evidence>
<dbReference type="Gene3D" id="1.10.10.350">
    <property type="match status" value="1"/>
</dbReference>
<keyword evidence="5" id="KW-0547">Nucleotide-binding</keyword>
<evidence type="ECO:0000313" key="10">
    <source>
        <dbReference type="Proteomes" id="UP000479114"/>
    </source>
</evidence>
<dbReference type="PANTHER" id="PTHR37940">
    <property type="entry name" value="LYSINE--TRNA LIGASE"/>
    <property type="match status" value="1"/>
</dbReference>
<dbReference type="GO" id="GO:0004824">
    <property type="term" value="F:lysine-tRNA ligase activity"/>
    <property type="evidence" value="ECO:0007669"/>
    <property type="project" value="InterPro"/>
</dbReference>
<protein>
    <recommendedName>
        <fullName evidence="11">Lysine--tRNA ligase</fullName>
    </recommendedName>
</protein>
<dbReference type="AlphaFoldDB" id="A0A6C0P5X7"/>
<dbReference type="EMBL" id="CP048286">
    <property type="protein sequence ID" value="QHW33960.1"/>
    <property type="molecule type" value="Genomic_DNA"/>
</dbReference>
<organism evidence="9 10">
    <name type="scientific">Paenibacillus rhizovicinus</name>
    <dbReference type="NCBI Taxonomy" id="2704463"/>
    <lineage>
        <taxon>Bacteria</taxon>
        <taxon>Bacillati</taxon>
        <taxon>Bacillota</taxon>
        <taxon>Bacilli</taxon>
        <taxon>Bacillales</taxon>
        <taxon>Paenibacillaceae</taxon>
        <taxon>Paenibacillus</taxon>
    </lineage>
</organism>
<dbReference type="PANTHER" id="PTHR37940:SF1">
    <property type="entry name" value="LYSINE--TRNA LIGASE"/>
    <property type="match status" value="1"/>
</dbReference>
<proteinExistence type="inferred from homology"/>
<keyword evidence="7" id="KW-0648">Protein biosynthesis</keyword>